<dbReference type="InterPro" id="IPR050194">
    <property type="entry name" value="Glycosyltransferase_grp1"/>
</dbReference>
<accession>A0A109BBI2</accession>
<reference evidence="2 3" key="1">
    <citation type="submission" date="2015-10" db="EMBL/GenBank/DDBJ databases">
        <title>Transcriptomic analysis of a linuron degrading triple-species bacterial consortium.</title>
        <authorList>
            <person name="Albers P."/>
        </authorList>
    </citation>
    <scope>NUCLEOTIDE SEQUENCE [LARGE SCALE GENOMIC DNA]</scope>
    <source>
        <strain evidence="2 3">WDL6</strain>
    </source>
</reference>
<dbReference type="InterPro" id="IPR028098">
    <property type="entry name" value="Glyco_trans_4-like_N"/>
</dbReference>
<dbReference type="AlphaFoldDB" id="A0A109BBI2"/>
<dbReference type="Pfam" id="PF13579">
    <property type="entry name" value="Glyco_trans_4_4"/>
    <property type="match status" value="1"/>
</dbReference>
<dbReference type="Proteomes" id="UP000059074">
    <property type="component" value="Unassembled WGS sequence"/>
</dbReference>
<gene>
    <name evidence="2" type="ORF">APY04_2793</name>
</gene>
<dbReference type="Gene3D" id="3.40.50.2000">
    <property type="entry name" value="Glycogen Phosphorylase B"/>
    <property type="match status" value="2"/>
</dbReference>
<sequence>MRILIVSQFFPPDITAAAFRIGDTADILAASGHDVAVVCAIPHKATVAGSDTTSATYSVERVDIAALRGSGIVNYLRHYFSFVSGAIVRGRAVVRKLRPEVVWVSSPPLFVAIAGVALAKLARAPLVLDIRDVWPESAVAAKQISNGGAAFRIGKRLEQWAYRRADAITCVSNPMAECIRGLTSTPVDVVYNGVRRSLVGSLPSADSAQDHSPNRTIIYAGNLGRAQGLETLVAAFAEIAQRPEAAGWKLEFVGAGVLEGQLKQLASETAHADRIIFTPPMLKQDVMRHMSHGGLLFINLDADPVFEKTIPSKVFDYMLVGRPIIAGVAGEGAAILGETGGNIVFAPSDQTAMAAALLDGMVAWERLASRSIANRQVATDRYSREQSVVTLEQVFQRVVDGRSA</sequence>
<feature type="domain" description="Glycosyltransferase subfamily 4-like N-terminal" evidence="1">
    <location>
        <begin position="19"/>
        <end position="193"/>
    </location>
</feature>
<organism evidence="2 3">
    <name type="scientific">Hyphomicrobium sulfonivorans</name>
    <dbReference type="NCBI Taxonomy" id="121290"/>
    <lineage>
        <taxon>Bacteria</taxon>
        <taxon>Pseudomonadati</taxon>
        <taxon>Pseudomonadota</taxon>
        <taxon>Alphaproteobacteria</taxon>
        <taxon>Hyphomicrobiales</taxon>
        <taxon>Hyphomicrobiaceae</taxon>
        <taxon>Hyphomicrobium</taxon>
    </lineage>
</organism>
<dbReference type="STRING" id="121290.APY04_2793"/>
<dbReference type="Pfam" id="PF13692">
    <property type="entry name" value="Glyco_trans_1_4"/>
    <property type="match status" value="1"/>
</dbReference>
<dbReference type="PANTHER" id="PTHR45947">
    <property type="entry name" value="SULFOQUINOVOSYL TRANSFERASE SQD2"/>
    <property type="match status" value="1"/>
</dbReference>
<dbReference type="SUPFAM" id="SSF53756">
    <property type="entry name" value="UDP-Glycosyltransferase/glycogen phosphorylase"/>
    <property type="match status" value="1"/>
</dbReference>
<keyword evidence="3" id="KW-1185">Reference proteome</keyword>
<dbReference type="GO" id="GO:0016758">
    <property type="term" value="F:hexosyltransferase activity"/>
    <property type="evidence" value="ECO:0007669"/>
    <property type="project" value="TreeGrafter"/>
</dbReference>
<dbReference type="EMBL" id="LMTR01000078">
    <property type="protein sequence ID" value="KWT65555.1"/>
    <property type="molecule type" value="Genomic_DNA"/>
</dbReference>
<dbReference type="PATRIC" id="fig|121290.4.peg.83"/>
<evidence type="ECO:0000313" key="2">
    <source>
        <dbReference type="EMBL" id="KWT65555.1"/>
    </source>
</evidence>
<dbReference type="RefSeq" id="WP_083509785.1">
    <property type="nucleotide sequence ID" value="NZ_LMTR01000078.1"/>
</dbReference>
<dbReference type="CDD" id="cd03794">
    <property type="entry name" value="GT4_WbuB-like"/>
    <property type="match status" value="1"/>
</dbReference>
<comment type="caution">
    <text evidence="2">The sequence shown here is derived from an EMBL/GenBank/DDBJ whole genome shotgun (WGS) entry which is preliminary data.</text>
</comment>
<dbReference type="OrthoDB" id="185319at2"/>
<dbReference type="PANTHER" id="PTHR45947:SF3">
    <property type="entry name" value="SULFOQUINOVOSYL TRANSFERASE SQD2"/>
    <property type="match status" value="1"/>
</dbReference>
<protein>
    <recommendedName>
        <fullName evidence="1">Glycosyltransferase subfamily 4-like N-terminal domain-containing protein</fullName>
    </recommendedName>
</protein>
<proteinExistence type="predicted"/>
<evidence type="ECO:0000313" key="3">
    <source>
        <dbReference type="Proteomes" id="UP000059074"/>
    </source>
</evidence>
<name>A0A109BBI2_HYPSL</name>
<evidence type="ECO:0000259" key="1">
    <source>
        <dbReference type="Pfam" id="PF13579"/>
    </source>
</evidence>